<feature type="binding site" evidence="12">
    <location>
        <position position="239"/>
    </location>
    <ligand>
        <name>Zn(2+)</name>
        <dbReference type="ChEBI" id="CHEBI:29105"/>
    </ligand>
</feature>
<dbReference type="EMBL" id="CP009238">
    <property type="protein sequence ID" value="AIL32858.1"/>
    <property type="molecule type" value="Genomic_DNA"/>
</dbReference>
<reference evidence="14 15" key="1">
    <citation type="journal article" date="2014" name="BMC Genomics">
        <title>A genomic perspective on a new bacterial genus and species from the Alcaligenaceae family, Basilea psittacipulmonis.</title>
        <authorList>
            <person name="Whiteson K.L."/>
            <person name="Hernandez D."/>
            <person name="Lazarevic V."/>
            <person name="Gaia N."/>
            <person name="Farinelli L."/>
            <person name="Francois P."/>
            <person name="Pilo P."/>
            <person name="Frey J."/>
            <person name="Schrenzel J."/>
        </authorList>
    </citation>
    <scope>NUCLEOTIDE SEQUENCE [LARGE SCALE GENOMIC DNA]</scope>
    <source>
        <strain evidence="14 15">DSM 24701</strain>
    </source>
</reference>
<dbReference type="GO" id="GO:0004817">
    <property type="term" value="F:cysteine-tRNA ligase activity"/>
    <property type="evidence" value="ECO:0007669"/>
    <property type="project" value="UniProtKB-UniRule"/>
</dbReference>
<dbReference type="PRINTS" id="PR00983">
    <property type="entry name" value="TRNASYNTHCYS"/>
</dbReference>
<keyword evidence="7 12" id="KW-0547">Nucleotide-binding</keyword>
<evidence type="ECO:0000259" key="13">
    <source>
        <dbReference type="SMART" id="SM00840"/>
    </source>
</evidence>
<comment type="subunit">
    <text evidence="3 12">Monomer.</text>
</comment>
<dbReference type="GO" id="GO:0008270">
    <property type="term" value="F:zinc ion binding"/>
    <property type="evidence" value="ECO:0007669"/>
    <property type="project" value="UniProtKB-UniRule"/>
</dbReference>
<dbReference type="Pfam" id="PF09190">
    <property type="entry name" value="DALR_2"/>
    <property type="match status" value="1"/>
</dbReference>
<evidence type="ECO:0000256" key="12">
    <source>
        <dbReference type="HAMAP-Rule" id="MF_00041"/>
    </source>
</evidence>
<comment type="cofactor">
    <cofactor evidence="12">
        <name>Zn(2+)</name>
        <dbReference type="ChEBI" id="CHEBI:29105"/>
    </cofactor>
    <text evidence="12">Binds 1 zinc ion per subunit.</text>
</comment>
<evidence type="ECO:0000256" key="11">
    <source>
        <dbReference type="ARBA" id="ARBA00023146"/>
    </source>
</evidence>
<evidence type="ECO:0000256" key="1">
    <source>
        <dbReference type="ARBA" id="ARBA00004496"/>
    </source>
</evidence>
<evidence type="ECO:0000256" key="7">
    <source>
        <dbReference type="ARBA" id="ARBA00022741"/>
    </source>
</evidence>
<dbReference type="CDD" id="cd07963">
    <property type="entry name" value="Anticodon_Ia_Cys"/>
    <property type="match status" value="1"/>
</dbReference>
<dbReference type="Proteomes" id="UP000028945">
    <property type="component" value="Chromosome"/>
</dbReference>
<name>A0A077DI74_9BURK</name>
<dbReference type="PANTHER" id="PTHR10890:SF3">
    <property type="entry name" value="CYSTEINE--TRNA LIGASE, CYTOPLASMIC"/>
    <property type="match status" value="1"/>
</dbReference>
<keyword evidence="4 12" id="KW-0963">Cytoplasm</keyword>
<dbReference type="GO" id="GO:0006423">
    <property type="term" value="P:cysteinyl-tRNA aminoacylation"/>
    <property type="evidence" value="ECO:0007669"/>
    <property type="project" value="UniProtKB-UniRule"/>
</dbReference>
<accession>A0A077DI74</accession>
<evidence type="ECO:0000256" key="4">
    <source>
        <dbReference type="ARBA" id="ARBA00022490"/>
    </source>
</evidence>
<evidence type="ECO:0000256" key="2">
    <source>
        <dbReference type="ARBA" id="ARBA00005594"/>
    </source>
</evidence>
<feature type="binding site" evidence="12">
    <location>
        <position position="211"/>
    </location>
    <ligand>
        <name>Zn(2+)</name>
        <dbReference type="ChEBI" id="CHEBI:29105"/>
    </ligand>
</feature>
<dbReference type="InterPro" id="IPR024909">
    <property type="entry name" value="Cys-tRNA/MSH_ligase"/>
</dbReference>
<keyword evidence="6 12" id="KW-0479">Metal-binding</keyword>
<dbReference type="HOGENOM" id="CLU_013528_0_1_4"/>
<comment type="catalytic activity">
    <reaction evidence="12">
        <text>tRNA(Cys) + L-cysteine + ATP = L-cysteinyl-tRNA(Cys) + AMP + diphosphate</text>
        <dbReference type="Rhea" id="RHEA:17773"/>
        <dbReference type="Rhea" id="RHEA-COMP:9661"/>
        <dbReference type="Rhea" id="RHEA-COMP:9679"/>
        <dbReference type="ChEBI" id="CHEBI:30616"/>
        <dbReference type="ChEBI" id="CHEBI:33019"/>
        <dbReference type="ChEBI" id="CHEBI:35235"/>
        <dbReference type="ChEBI" id="CHEBI:78442"/>
        <dbReference type="ChEBI" id="CHEBI:78517"/>
        <dbReference type="ChEBI" id="CHEBI:456215"/>
        <dbReference type="EC" id="6.1.1.16"/>
    </reaction>
</comment>
<protein>
    <recommendedName>
        <fullName evidence="12">Cysteine--tRNA ligase</fullName>
        <ecNumber evidence="12">6.1.1.16</ecNumber>
    </recommendedName>
    <alternativeName>
        <fullName evidence="12">Cysteinyl-tRNA synthetase</fullName>
        <shortName evidence="12">CysRS</shortName>
    </alternativeName>
</protein>
<dbReference type="KEGG" id="bpsi:IX83_05585"/>
<dbReference type="NCBIfam" id="TIGR00435">
    <property type="entry name" value="cysS"/>
    <property type="match status" value="1"/>
</dbReference>
<evidence type="ECO:0000256" key="10">
    <source>
        <dbReference type="ARBA" id="ARBA00022917"/>
    </source>
</evidence>
<evidence type="ECO:0000313" key="15">
    <source>
        <dbReference type="Proteomes" id="UP000028945"/>
    </source>
</evidence>
<dbReference type="HAMAP" id="MF_00041">
    <property type="entry name" value="Cys_tRNA_synth"/>
    <property type="match status" value="1"/>
</dbReference>
<organism evidence="14 15">
    <name type="scientific">Basilea psittacipulmonis DSM 24701</name>
    <dbReference type="NCBI Taxonomy" id="1072685"/>
    <lineage>
        <taxon>Bacteria</taxon>
        <taxon>Pseudomonadati</taxon>
        <taxon>Pseudomonadota</taxon>
        <taxon>Betaproteobacteria</taxon>
        <taxon>Burkholderiales</taxon>
        <taxon>Alcaligenaceae</taxon>
        <taxon>Basilea</taxon>
    </lineage>
</organism>
<dbReference type="InterPro" id="IPR015273">
    <property type="entry name" value="Cys-tRNA-synt_Ia_DALR"/>
</dbReference>
<dbReference type="InterPro" id="IPR032678">
    <property type="entry name" value="tRNA-synt_1_cat_dom"/>
</dbReference>
<dbReference type="Pfam" id="PF23493">
    <property type="entry name" value="CysS_C"/>
    <property type="match status" value="1"/>
</dbReference>
<dbReference type="InterPro" id="IPR009080">
    <property type="entry name" value="tRNAsynth_Ia_anticodon-bd"/>
</dbReference>
<dbReference type="Pfam" id="PF01406">
    <property type="entry name" value="tRNA-synt_1e"/>
    <property type="match status" value="1"/>
</dbReference>
<keyword evidence="10 12" id="KW-0648">Protein biosynthesis</keyword>
<dbReference type="InterPro" id="IPR015803">
    <property type="entry name" value="Cys-tRNA-ligase"/>
</dbReference>
<dbReference type="AlphaFoldDB" id="A0A077DI74"/>
<feature type="short sequence motif" description="'KMSKS' region" evidence="12">
    <location>
        <begin position="267"/>
        <end position="271"/>
    </location>
</feature>
<evidence type="ECO:0000256" key="6">
    <source>
        <dbReference type="ARBA" id="ARBA00022723"/>
    </source>
</evidence>
<sequence>MQIYNSLSRKKEVFEPLQKNHVRMYVCGMTVYDFCHLGHARMLVGFDVVARWLRQIGYTVDYTRNITDIDDKIIRKAVALNKPLADITRFYTDAMHADEKALGVIAPTHEPRATEHISGMLSIIKKLEEKQLAYQAKDGDVNYAVRNFPQYGKLSGRSLDDLRAGERVAVSDAKNDPLDFVLWKSAKDSEPEDSKWASPYGLGRPGWHIECSAMSMELGLPLDIHGGGPDLKFPHHENEIAQSEGAFDKPLANIWMHCGPLMVDDEKMSKSLGNFRTIREVIGVSPEADSPSYSVNPREAEMLRFFIIRNHYRSPQNFTPDNLIEAQTALDRLYQCLLNLGVSSEVSVQWDSEYAKRFAQAMNDDFNTAEAVSVLFELANDANRLQSLEKAQELKALAGILGLLQENPQVYVKSATRYSKHQTQVNTALTDEAIESLIQERADAKKAKDFARADAIRQSLKEAGIELEDKAGGITQWRRI</sequence>
<gene>
    <name evidence="12" type="primary">cysS</name>
    <name evidence="14" type="ORF">IX83_05585</name>
</gene>
<keyword evidence="9 12" id="KW-0067">ATP-binding</keyword>
<dbReference type="STRING" id="1072685.IX83_05585"/>
<evidence type="ECO:0000256" key="3">
    <source>
        <dbReference type="ARBA" id="ARBA00011245"/>
    </source>
</evidence>
<dbReference type="CDD" id="cd00672">
    <property type="entry name" value="CysRS_core"/>
    <property type="match status" value="1"/>
</dbReference>
<keyword evidence="15" id="KW-1185">Reference proteome</keyword>
<evidence type="ECO:0000256" key="5">
    <source>
        <dbReference type="ARBA" id="ARBA00022598"/>
    </source>
</evidence>
<dbReference type="SMART" id="SM00840">
    <property type="entry name" value="DALR_2"/>
    <property type="match status" value="1"/>
</dbReference>
<feature type="short sequence motif" description="'HIGH' region" evidence="12">
    <location>
        <begin position="29"/>
        <end position="39"/>
    </location>
</feature>
<dbReference type="GO" id="GO:0005829">
    <property type="term" value="C:cytosol"/>
    <property type="evidence" value="ECO:0007669"/>
    <property type="project" value="TreeGrafter"/>
</dbReference>
<proteinExistence type="inferred from homology"/>
<keyword evidence="8 12" id="KW-0862">Zinc</keyword>
<dbReference type="Gene3D" id="3.40.50.620">
    <property type="entry name" value="HUPs"/>
    <property type="match status" value="1"/>
</dbReference>
<evidence type="ECO:0000256" key="8">
    <source>
        <dbReference type="ARBA" id="ARBA00022833"/>
    </source>
</evidence>
<comment type="subcellular location">
    <subcellularLocation>
        <location evidence="1 12">Cytoplasm</location>
    </subcellularLocation>
</comment>
<comment type="similarity">
    <text evidence="2 12">Belongs to the class-I aminoacyl-tRNA synthetase family.</text>
</comment>
<dbReference type="PANTHER" id="PTHR10890">
    <property type="entry name" value="CYSTEINYL-TRNA SYNTHETASE"/>
    <property type="match status" value="1"/>
</dbReference>
<dbReference type="SUPFAM" id="SSF47323">
    <property type="entry name" value="Anticodon-binding domain of a subclass of class I aminoacyl-tRNA synthetases"/>
    <property type="match status" value="1"/>
</dbReference>
<evidence type="ECO:0000313" key="14">
    <source>
        <dbReference type="EMBL" id="AIL32858.1"/>
    </source>
</evidence>
<feature type="binding site" evidence="12">
    <location>
        <position position="235"/>
    </location>
    <ligand>
        <name>Zn(2+)</name>
        <dbReference type="ChEBI" id="CHEBI:29105"/>
    </ligand>
</feature>
<feature type="binding site" evidence="12">
    <location>
        <position position="27"/>
    </location>
    <ligand>
        <name>Zn(2+)</name>
        <dbReference type="ChEBI" id="CHEBI:29105"/>
    </ligand>
</feature>
<dbReference type="Gene3D" id="1.20.120.640">
    <property type="entry name" value="Anticodon-binding domain of a subclass of class I aminoacyl-tRNA synthetases"/>
    <property type="match status" value="1"/>
</dbReference>
<feature type="binding site" evidence="12">
    <location>
        <position position="270"/>
    </location>
    <ligand>
        <name>ATP</name>
        <dbReference type="ChEBI" id="CHEBI:30616"/>
    </ligand>
</feature>
<keyword evidence="11 12" id="KW-0030">Aminoacyl-tRNA synthetase</keyword>
<dbReference type="InterPro" id="IPR056411">
    <property type="entry name" value="CysS_C"/>
</dbReference>
<keyword evidence="5 12" id="KW-0436">Ligase</keyword>
<dbReference type="SUPFAM" id="SSF52374">
    <property type="entry name" value="Nucleotidylyl transferase"/>
    <property type="match status" value="1"/>
</dbReference>
<evidence type="ECO:0000256" key="9">
    <source>
        <dbReference type="ARBA" id="ARBA00022840"/>
    </source>
</evidence>
<dbReference type="eggNOG" id="COG0215">
    <property type="taxonomic scope" value="Bacteria"/>
</dbReference>
<dbReference type="EC" id="6.1.1.16" evidence="12"/>
<dbReference type="InterPro" id="IPR014729">
    <property type="entry name" value="Rossmann-like_a/b/a_fold"/>
</dbReference>
<dbReference type="GO" id="GO:0005524">
    <property type="term" value="F:ATP binding"/>
    <property type="evidence" value="ECO:0007669"/>
    <property type="project" value="UniProtKB-UniRule"/>
</dbReference>
<feature type="domain" description="Cysteinyl-tRNA synthetase class Ia DALR" evidence="13">
    <location>
        <begin position="357"/>
        <end position="412"/>
    </location>
</feature>